<dbReference type="InterPro" id="IPR051772">
    <property type="entry name" value="Gastrokine"/>
</dbReference>
<dbReference type="Gene3D" id="3.30.390.150">
    <property type="match status" value="1"/>
</dbReference>
<dbReference type="Proteomes" id="UP000694871">
    <property type="component" value="Unplaced"/>
</dbReference>
<keyword evidence="1" id="KW-1015">Disulfide bond</keyword>
<dbReference type="RefSeq" id="XP_015276564.1">
    <property type="nucleotide sequence ID" value="XM_015421078.1"/>
</dbReference>
<feature type="chain" id="PRO_5047275827" evidence="2">
    <location>
        <begin position="21"/>
        <end position="183"/>
    </location>
</feature>
<accession>A0ABM1KS77</accession>
<keyword evidence="2" id="KW-0732">Signal</keyword>
<evidence type="ECO:0000313" key="4">
    <source>
        <dbReference type="Proteomes" id="UP000694871"/>
    </source>
</evidence>
<reference evidence="5" key="1">
    <citation type="submission" date="2025-08" db="UniProtKB">
        <authorList>
            <consortium name="RefSeq"/>
        </authorList>
    </citation>
    <scope>IDENTIFICATION</scope>
</reference>
<dbReference type="PROSITE" id="PS50869">
    <property type="entry name" value="BRICHOS"/>
    <property type="match status" value="1"/>
</dbReference>
<dbReference type="GeneID" id="107118724"/>
<evidence type="ECO:0000256" key="2">
    <source>
        <dbReference type="SAM" id="SignalP"/>
    </source>
</evidence>
<organism evidence="4 5">
    <name type="scientific">Gekko japonicus</name>
    <name type="common">Schlegel's Japanese gecko</name>
    <dbReference type="NCBI Taxonomy" id="146911"/>
    <lineage>
        <taxon>Eukaryota</taxon>
        <taxon>Metazoa</taxon>
        <taxon>Chordata</taxon>
        <taxon>Craniata</taxon>
        <taxon>Vertebrata</taxon>
        <taxon>Euteleostomi</taxon>
        <taxon>Lepidosauria</taxon>
        <taxon>Squamata</taxon>
        <taxon>Bifurcata</taxon>
        <taxon>Gekkota</taxon>
        <taxon>Gekkonidae</taxon>
        <taxon>Gekkoninae</taxon>
        <taxon>Gekko</taxon>
    </lineage>
</organism>
<gene>
    <name evidence="5" type="primary">GKN1</name>
</gene>
<keyword evidence="4" id="KW-1185">Reference proteome</keyword>
<name>A0ABM1KS77_GEKJA</name>
<dbReference type="PANTHER" id="PTHR16483">
    <property type="entry name" value="GASTROKINE 1"/>
    <property type="match status" value="1"/>
</dbReference>
<evidence type="ECO:0000313" key="5">
    <source>
        <dbReference type="RefSeq" id="XP_015276564.1"/>
    </source>
</evidence>
<dbReference type="SMART" id="SM01039">
    <property type="entry name" value="BRICHOS"/>
    <property type="match status" value="1"/>
</dbReference>
<proteinExistence type="predicted"/>
<sequence length="183" mass="20087">MKLIILSAALLGVFLAPILASNNVNVKNQGNRGGNSHQSVSIDDKKQVVNVDSNNGWHSWNSVWDYASGYVATRIFSKKACIVAPLNKEIMPDVTVLPKAIKEKQKTGAQAPPDKQLTYTVSRNKITDLSTYGKNIENLCRGVPTYLAHEVKAPSFVYYSGSCFRANLLCLLGISYCGETFEN</sequence>
<protein>
    <submittedName>
        <fullName evidence="5">Gastrokine-1</fullName>
    </submittedName>
</protein>
<evidence type="ECO:0000259" key="3">
    <source>
        <dbReference type="PROSITE" id="PS50869"/>
    </source>
</evidence>
<feature type="signal peptide" evidence="2">
    <location>
        <begin position="1"/>
        <end position="20"/>
    </location>
</feature>
<dbReference type="InterPro" id="IPR007084">
    <property type="entry name" value="BRICHOS_dom"/>
</dbReference>
<feature type="domain" description="BRICHOS" evidence="3">
    <location>
        <begin position="54"/>
        <end position="148"/>
    </location>
</feature>
<dbReference type="Pfam" id="PF04089">
    <property type="entry name" value="BRICHOS"/>
    <property type="match status" value="1"/>
</dbReference>
<evidence type="ECO:0000256" key="1">
    <source>
        <dbReference type="ARBA" id="ARBA00023157"/>
    </source>
</evidence>